<dbReference type="KEGG" id="spol:FH971_02895"/>
<dbReference type="EMBL" id="CP041036">
    <property type="protein sequence ID" value="QDE30013.1"/>
    <property type="molecule type" value="Genomic_DNA"/>
</dbReference>
<gene>
    <name evidence="2" type="ORF">FH971_02895</name>
</gene>
<dbReference type="RefSeq" id="WP_140233284.1">
    <property type="nucleotide sequence ID" value="NZ_CP041036.1"/>
</dbReference>
<sequence length="412" mass="46987">MFNKLTGTLLNTASSFSIVSAVEKIKWIFICFNLVYVVLAVSVFSFSAETVGRLMLSILSMLVAFSYQCRWCFDGSRKVLTRFHGFKLGRKSIYSLQQQDVDYSIIKNIELKEVHNTYKVILHVKENQQAQFPEPISISLKVKQHKLSVLVQQCRKELMSQGINVVGQFDSVSRKDWPTFSSVPLDQDTVKAFIGIKPFNDPIKLQYPVTLFMLPLPRQYFHQVWASSYISFMAALFILYSSQNIVAATVVALFGVAVSAVRRKLICDKHYTQGISTPNEIVISENSLVIPRVYFEDRQVRQIEKSAIKSINIEWNWYKAGDGDSTRRQYRRPFVFRVNIDVSNGESITLAGQTFDSNKFVIALSQLGYSATLTQIPKIAAVWRFYILIPMAIALLGMTGFGLYSLYIRYLV</sequence>
<evidence type="ECO:0000313" key="2">
    <source>
        <dbReference type="EMBL" id="QDE30013.1"/>
    </source>
</evidence>
<proteinExistence type="predicted"/>
<dbReference type="Proteomes" id="UP000319809">
    <property type="component" value="Chromosome"/>
</dbReference>
<keyword evidence="1" id="KW-0812">Transmembrane</keyword>
<keyword evidence="1" id="KW-1133">Transmembrane helix</keyword>
<feature type="transmembrane region" description="Helical" evidence="1">
    <location>
        <begin position="245"/>
        <end position="261"/>
    </location>
</feature>
<accession>A0A4Y5YBU4</accession>
<dbReference type="AlphaFoldDB" id="A0A4Y5YBU4"/>
<name>A0A4Y5YBU4_9GAMM</name>
<organism evidence="2 3">
    <name type="scientific">Shewanella polaris</name>
    <dbReference type="NCBI Taxonomy" id="2588449"/>
    <lineage>
        <taxon>Bacteria</taxon>
        <taxon>Pseudomonadati</taxon>
        <taxon>Pseudomonadota</taxon>
        <taxon>Gammaproteobacteria</taxon>
        <taxon>Alteromonadales</taxon>
        <taxon>Shewanellaceae</taxon>
        <taxon>Shewanella</taxon>
    </lineage>
</organism>
<reference evidence="2 3" key="1">
    <citation type="submission" date="2019-06" db="EMBL/GenBank/DDBJ databases">
        <title>The genome of Shewanella sp. SM1901.</title>
        <authorList>
            <person name="Cha Q."/>
        </authorList>
    </citation>
    <scope>NUCLEOTIDE SEQUENCE [LARGE SCALE GENOMIC DNA]</scope>
    <source>
        <strain evidence="2 3">SM1901</strain>
    </source>
</reference>
<evidence type="ECO:0000256" key="1">
    <source>
        <dbReference type="SAM" id="Phobius"/>
    </source>
</evidence>
<feature type="transmembrane region" description="Helical" evidence="1">
    <location>
        <begin position="27"/>
        <end position="48"/>
    </location>
</feature>
<protein>
    <submittedName>
        <fullName evidence="2">Uncharacterized protein</fullName>
    </submittedName>
</protein>
<evidence type="ECO:0000313" key="3">
    <source>
        <dbReference type="Proteomes" id="UP000319809"/>
    </source>
</evidence>
<keyword evidence="1" id="KW-0472">Membrane</keyword>
<keyword evidence="3" id="KW-1185">Reference proteome</keyword>
<feature type="transmembrane region" description="Helical" evidence="1">
    <location>
        <begin position="385"/>
        <end position="407"/>
    </location>
</feature>